<evidence type="ECO:0000313" key="2">
    <source>
        <dbReference type="Proteomes" id="UP000308528"/>
    </source>
</evidence>
<dbReference type="EMBL" id="SRSF01000021">
    <property type="protein sequence ID" value="THH34348.1"/>
    <property type="molecule type" value="Genomic_DNA"/>
</dbReference>
<reference evidence="1 2" key="1">
    <citation type="submission" date="2019-04" db="EMBL/GenBank/DDBJ databases">
        <title>Lewinella litorea sp. nov., isolated from a marine sand.</title>
        <authorList>
            <person name="Yoon J.-H."/>
        </authorList>
    </citation>
    <scope>NUCLEOTIDE SEQUENCE [LARGE SCALE GENOMIC DNA]</scope>
    <source>
        <strain evidence="1 2">HSMS-39</strain>
    </source>
</reference>
<gene>
    <name evidence="1" type="ORF">E4021_17755</name>
</gene>
<keyword evidence="2" id="KW-1185">Reference proteome</keyword>
<proteinExistence type="predicted"/>
<accession>A0A4S4N8H9</accession>
<name>A0A4S4N8H9_9BACT</name>
<evidence type="ECO:0008006" key="3">
    <source>
        <dbReference type="Google" id="ProtNLM"/>
    </source>
</evidence>
<sequence length="143" mass="16387">MKFVSTLMYVLLSLGVFSQSEVDLNTKIDLTDDSIKVWKFQKVVETMGSRNITSEECMSDTLIFESKGQTVSGNLCSFASFENTVWTIKKINDDEIYLVVKGVNYMVDIYFRNEGGTRTKTLRLKKLSKEKGLPSIAYYYIEK</sequence>
<dbReference type="Proteomes" id="UP000308528">
    <property type="component" value="Unassembled WGS sequence"/>
</dbReference>
<comment type="caution">
    <text evidence="1">The sequence shown here is derived from an EMBL/GenBank/DDBJ whole genome shotgun (WGS) entry which is preliminary data.</text>
</comment>
<protein>
    <recommendedName>
        <fullName evidence="3">Lipocalin-like domain-containing protein</fullName>
    </recommendedName>
</protein>
<dbReference type="RefSeq" id="WP_136460827.1">
    <property type="nucleotide sequence ID" value="NZ_SRSF01000021.1"/>
</dbReference>
<organism evidence="1 2">
    <name type="scientific">Neolewinella litorea</name>
    <dbReference type="NCBI Taxonomy" id="2562452"/>
    <lineage>
        <taxon>Bacteria</taxon>
        <taxon>Pseudomonadati</taxon>
        <taxon>Bacteroidota</taxon>
        <taxon>Saprospiria</taxon>
        <taxon>Saprospirales</taxon>
        <taxon>Lewinellaceae</taxon>
        <taxon>Neolewinella</taxon>
    </lineage>
</organism>
<evidence type="ECO:0000313" key="1">
    <source>
        <dbReference type="EMBL" id="THH34348.1"/>
    </source>
</evidence>
<dbReference type="AlphaFoldDB" id="A0A4S4N8H9"/>